<dbReference type="InterPro" id="IPR050263">
    <property type="entry name" value="Bact_Fimbrial_Adh_Pro"/>
</dbReference>
<dbReference type="Gene3D" id="2.60.40.1090">
    <property type="entry name" value="Fimbrial-type adhesion domain"/>
    <property type="match status" value="1"/>
</dbReference>
<dbReference type="STRING" id="587.RB151_034190"/>
<evidence type="ECO:0000256" key="3">
    <source>
        <dbReference type="ARBA" id="ARBA00022729"/>
    </source>
</evidence>
<accession>A0A264VWD2</accession>
<dbReference type="EMBL" id="NOWC01000004">
    <property type="protein sequence ID" value="OZS75650.1"/>
    <property type="molecule type" value="Genomic_DNA"/>
</dbReference>
<comment type="subcellular location">
    <subcellularLocation>
        <location evidence="1">Fimbrium</location>
    </subcellularLocation>
</comment>
<dbReference type="GO" id="GO:0043709">
    <property type="term" value="P:cell adhesion involved in single-species biofilm formation"/>
    <property type="evidence" value="ECO:0007669"/>
    <property type="project" value="TreeGrafter"/>
</dbReference>
<evidence type="ECO:0000313" key="7">
    <source>
        <dbReference type="EMBL" id="OZS75650.1"/>
    </source>
</evidence>
<reference evidence="7 8" key="1">
    <citation type="submission" date="2017-07" db="EMBL/GenBank/DDBJ databases">
        <title>blaIMP-27 on transferable plasmids in Proteus mirabilis and Providencia rettgeri.</title>
        <authorList>
            <person name="Potter R."/>
        </authorList>
    </citation>
    <scope>NUCLEOTIDE SEQUENCE [LARGE SCALE GENOMIC DNA]</scope>
    <source>
        <strain evidence="7 8">PR1</strain>
    </source>
</reference>
<dbReference type="InterPro" id="IPR008966">
    <property type="entry name" value="Adhesion_dom_sf"/>
</dbReference>
<keyword evidence="4" id="KW-0281">Fimbrium</keyword>
<dbReference type="PANTHER" id="PTHR33420:SF3">
    <property type="entry name" value="FIMBRIAL SUBUNIT ELFA"/>
    <property type="match status" value="1"/>
</dbReference>
<protein>
    <submittedName>
        <fullName evidence="7">Fimbrial protein</fullName>
    </submittedName>
    <submittedName>
        <fullName evidence="6">P pilus assembly protein, pilin FimA</fullName>
    </submittedName>
</protein>
<dbReference type="Proteomes" id="UP000834611">
    <property type="component" value="Unassembled WGS sequence"/>
</dbReference>
<dbReference type="Proteomes" id="UP000216001">
    <property type="component" value="Unassembled WGS sequence"/>
</dbReference>
<name>A0A264VWD2_PRORE</name>
<proteinExistence type="inferred from homology"/>
<dbReference type="GO" id="GO:0009289">
    <property type="term" value="C:pilus"/>
    <property type="evidence" value="ECO:0007669"/>
    <property type="project" value="UniProtKB-SubCell"/>
</dbReference>
<dbReference type="PANTHER" id="PTHR33420">
    <property type="entry name" value="FIMBRIAL SUBUNIT ELFA-RELATED"/>
    <property type="match status" value="1"/>
</dbReference>
<dbReference type="AlphaFoldDB" id="A0A264VWD2"/>
<keyword evidence="3" id="KW-0732">Signal</keyword>
<gene>
    <name evidence="7" type="ORF">CHI95_05025</name>
    <name evidence="6" type="ORF">GHA_03556</name>
</gene>
<dbReference type="InterPro" id="IPR000259">
    <property type="entry name" value="Adhesion_dom_fimbrial"/>
</dbReference>
<feature type="domain" description="Fimbrial-type adhesion" evidence="5">
    <location>
        <begin position="193"/>
        <end position="339"/>
    </location>
</feature>
<evidence type="ECO:0000256" key="4">
    <source>
        <dbReference type="ARBA" id="ARBA00023263"/>
    </source>
</evidence>
<comment type="similarity">
    <text evidence="2">Belongs to the fimbrial protein family.</text>
</comment>
<evidence type="ECO:0000313" key="6">
    <source>
        <dbReference type="EMBL" id="CAB5710799.1"/>
    </source>
</evidence>
<evidence type="ECO:0000313" key="8">
    <source>
        <dbReference type="Proteomes" id="UP000216001"/>
    </source>
</evidence>
<evidence type="ECO:0000256" key="2">
    <source>
        <dbReference type="ARBA" id="ARBA00006671"/>
    </source>
</evidence>
<organism evidence="7 8">
    <name type="scientific">Providencia rettgeri</name>
    <dbReference type="NCBI Taxonomy" id="587"/>
    <lineage>
        <taxon>Bacteria</taxon>
        <taxon>Pseudomonadati</taxon>
        <taxon>Pseudomonadota</taxon>
        <taxon>Gammaproteobacteria</taxon>
        <taxon>Enterobacterales</taxon>
        <taxon>Morganellaceae</taxon>
        <taxon>Providencia</taxon>
    </lineage>
</organism>
<sequence length="340" mass="36842">MNIKQIIALVGITLFSFNALSVGQFRINLGDLEIDTATHKLPREAILGNGWKQFESTGNQELCVAEGPGNFNFTPQVNSQPVGMVINDGSGSYPVFSTGINGVGYVMALRQKGTSQWYPLTGNNSEISAIDGSSSLQLETRMMYVKTVQGDIEGTDKAVTHFNPVKVQCSGDMNWISSVGEILPASTLISWAQRTCAVSSVRQSVDLGVHDIAKVRSLNIGDTFGHAQQSITINCPAIMSVAYTVADNLHPSNINTDIIYLENESENPGFAVRVYEAGQSSPLKLGGDRTLSNNYVYSLLDKASLSPIVTKTFEFRYVKTSNEVKATHGNAQVTVTLVYK</sequence>
<dbReference type="InterPro" id="IPR036937">
    <property type="entry name" value="Adhesion_dom_fimbrial_sf"/>
</dbReference>
<reference evidence="6" key="2">
    <citation type="submission" date="2020-05" db="EMBL/GenBank/DDBJ databases">
        <authorList>
            <person name="Delgado-Blas J."/>
        </authorList>
    </citation>
    <scope>NUCLEOTIDE SEQUENCE</scope>
    <source>
        <strain evidence="6">BB1453</strain>
    </source>
</reference>
<dbReference type="RefSeq" id="WP_094960946.1">
    <property type="nucleotide sequence ID" value="NZ_ABDWLN020000046.1"/>
</dbReference>
<dbReference type="SUPFAM" id="SSF49401">
    <property type="entry name" value="Bacterial adhesins"/>
    <property type="match status" value="1"/>
</dbReference>
<dbReference type="Pfam" id="PF00419">
    <property type="entry name" value="Fimbrial"/>
    <property type="match status" value="1"/>
</dbReference>
<evidence type="ECO:0000259" key="5">
    <source>
        <dbReference type="Pfam" id="PF00419"/>
    </source>
</evidence>
<dbReference type="EMBL" id="CAHPSF010000011">
    <property type="protein sequence ID" value="CAB5710799.1"/>
    <property type="molecule type" value="Genomic_DNA"/>
</dbReference>
<comment type="caution">
    <text evidence="7">The sequence shown here is derived from an EMBL/GenBank/DDBJ whole genome shotgun (WGS) entry which is preliminary data.</text>
</comment>
<evidence type="ECO:0000256" key="1">
    <source>
        <dbReference type="ARBA" id="ARBA00004561"/>
    </source>
</evidence>